<dbReference type="KEGG" id="alkq:M9189_08560"/>
<dbReference type="AlphaFoldDB" id="A0A9J6ZM25"/>
<keyword evidence="2" id="KW-1185">Reference proteome</keyword>
<name>A0A9J6ZM25_9BACT</name>
<sequence length="232" mass="25405">MTKTQFKASISGDIVSFTSLSIEGRELLEQRLKDLVTLLDKQLSVFARVIKGDYLEGYLPQPGQALRVALLVKYYIKAASDVIASGRKEAGLFRTYGIRLAIGIGEISRFDPVKGIIDGEAIYLSGRIINSQPGTHGKNAIVKSTFLIASSQQNIEDEFGPVLALLDVLIAKSTARQCEVIYLKLLGHNEEEISQTLGITQATVNQHSRSGGWNAVQKAVDRFSIAIKQLEI</sequence>
<dbReference type="InterPro" id="IPR036388">
    <property type="entry name" value="WH-like_DNA-bd_sf"/>
</dbReference>
<proteinExistence type="predicted"/>
<reference evidence="1" key="2">
    <citation type="submission" date="2022-06" db="EMBL/GenBank/DDBJ databases">
        <title>Xiashengella guii gen. nov. sp. nov., a bacterium isolated form anaerobic digestion tank.</title>
        <authorList>
            <person name="Huang H."/>
        </authorList>
    </citation>
    <scope>NUCLEOTIDE SEQUENCE</scope>
    <source>
        <strain evidence="1">Ai-910</strain>
    </source>
</reference>
<protein>
    <submittedName>
        <fullName evidence="1">SatD family protein</fullName>
    </submittedName>
</protein>
<organism evidence="1 2">
    <name type="scientific">Xiashengella succiniciproducens</name>
    <dbReference type="NCBI Taxonomy" id="2949635"/>
    <lineage>
        <taxon>Bacteria</taxon>
        <taxon>Pseudomonadati</taxon>
        <taxon>Bacteroidota</taxon>
        <taxon>Bacteroidia</taxon>
        <taxon>Marinilabiliales</taxon>
        <taxon>Marinilabiliaceae</taxon>
        <taxon>Xiashengella</taxon>
    </lineage>
</organism>
<reference evidence="1" key="1">
    <citation type="submission" date="2022-05" db="EMBL/GenBank/DDBJ databases">
        <authorList>
            <person name="Sun X."/>
        </authorList>
    </citation>
    <scope>NUCLEOTIDE SEQUENCE</scope>
    <source>
        <strain evidence="1">Ai-910</strain>
    </source>
</reference>
<dbReference type="EMBL" id="CP098400">
    <property type="protein sequence ID" value="URW78908.1"/>
    <property type="molecule type" value="Genomic_DNA"/>
</dbReference>
<dbReference type="Proteomes" id="UP001056426">
    <property type="component" value="Chromosome"/>
</dbReference>
<accession>A0A9J6ZM25</accession>
<dbReference type="Gene3D" id="1.10.10.10">
    <property type="entry name" value="Winged helix-like DNA-binding domain superfamily/Winged helix DNA-binding domain"/>
    <property type="match status" value="1"/>
</dbReference>
<evidence type="ECO:0000313" key="2">
    <source>
        <dbReference type="Proteomes" id="UP001056426"/>
    </source>
</evidence>
<dbReference type="RefSeq" id="WP_250722367.1">
    <property type="nucleotide sequence ID" value="NZ_CP098400.1"/>
</dbReference>
<evidence type="ECO:0000313" key="1">
    <source>
        <dbReference type="EMBL" id="URW78908.1"/>
    </source>
</evidence>
<gene>
    <name evidence="1" type="ORF">M9189_08560</name>
</gene>